<accession>A0A0R3KL55</accession>
<keyword evidence="3" id="KW-1185">Reference proteome</keyword>
<organism evidence="2 3">
    <name type="scientific">Bradyrhizobium jicamae</name>
    <dbReference type="NCBI Taxonomy" id="280332"/>
    <lineage>
        <taxon>Bacteria</taxon>
        <taxon>Pseudomonadati</taxon>
        <taxon>Pseudomonadota</taxon>
        <taxon>Alphaproteobacteria</taxon>
        <taxon>Hyphomicrobiales</taxon>
        <taxon>Nitrobacteraceae</taxon>
        <taxon>Bradyrhizobium</taxon>
    </lineage>
</organism>
<dbReference type="AlphaFoldDB" id="A0A0R3KL55"/>
<sequence>MKQQHAPEAVSADSFDLGIMFGKHRTSKVRDALLAPTDWAAIVTRQGKPRDLRDAVANRDQRSSTVPAAKDANTGSLPKRHVHDAAHFKSVIVRLTVSCHGPEISVDTTDRITF</sequence>
<dbReference type="EMBL" id="LLXZ01000220">
    <property type="protein sequence ID" value="KRQ94092.1"/>
    <property type="molecule type" value="Genomic_DNA"/>
</dbReference>
<gene>
    <name evidence="2" type="ORF">CQ12_21035</name>
</gene>
<feature type="compositionally biased region" description="Basic and acidic residues" evidence="1">
    <location>
        <begin position="50"/>
        <end position="62"/>
    </location>
</feature>
<reference evidence="2 3" key="1">
    <citation type="submission" date="2014-03" db="EMBL/GenBank/DDBJ databases">
        <title>Bradyrhizobium valentinum sp. nov., isolated from effective nodules of Lupinus mariae-josephae, a lupine endemic of basic-lime soils in Eastern Spain.</title>
        <authorList>
            <person name="Duran D."/>
            <person name="Rey L."/>
            <person name="Navarro A."/>
            <person name="Busquets A."/>
            <person name="Imperial J."/>
            <person name="Ruiz-Argueso T."/>
        </authorList>
    </citation>
    <scope>NUCLEOTIDE SEQUENCE [LARGE SCALE GENOMIC DNA]</scope>
    <source>
        <strain evidence="2 3">PAC68</strain>
    </source>
</reference>
<evidence type="ECO:0000313" key="3">
    <source>
        <dbReference type="Proteomes" id="UP000050863"/>
    </source>
</evidence>
<protein>
    <submittedName>
        <fullName evidence="2">Uncharacterized protein</fullName>
    </submittedName>
</protein>
<dbReference type="Proteomes" id="UP000050863">
    <property type="component" value="Unassembled WGS sequence"/>
</dbReference>
<comment type="caution">
    <text evidence="2">The sequence shown here is derived from an EMBL/GenBank/DDBJ whole genome shotgun (WGS) entry which is preliminary data.</text>
</comment>
<name>A0A0R3KL55_9BRAD</name>
<evidence type="ECO:0000256" key="1">
    <source>
        <dbReference type="SAM" id="MobiDB-lite"/>
    </source>
</evidence>
<feature type="region of interest" description="Disordered" evidence="1">
    <location>
        <begin position="50"/>
        <end position="80"/>
    </location>
</feature>
<evidence type="ECO:0000313" key="2">
    <source>
        <dbReference type="EMBL" id="KRQ94092.1"/>
    </source>
</evidence>
<proteinExistence type="predicted"/>